<comment type="caution">
    <text evidence="1">The sequence shown here is derived from an EMBL/GenBank/DDBJ whole genome shotgun (WGS) entry which is preliminary data.</text>
</comment>
<gene>
    <name evidence="1" type="ORF">RDB_LOCUS184128</name>
</gene>
<dbReference type="Proteomes" id="UP000663846">
    <property type="component" value="Unassembled WGS sequence"/>
</dbReference>
<proteinExistence type="predicted"/>
<accession>A0A8H3CB40</accession>
<protein>
    <submittedName>
        <fullName evidence="1">Uncharacterized protein</fullName>
    </submittedName>
</protein>
<dbReference type="EMBL" id="CAJMWS010001217">
    <property type="protein sequence ID" value="CAE6475701.1"/>
    <property type="molecule type" value="Genomic_DNA"/>
</dbReference>
<name>A0A8H3CB40_9AGAM</name>
<reference evidence="1" key="1">
    <citation type="submission" date="2021-01" db="EMBL/GenBank/DDBJ databases">
        <authorList>
            <person name="Kaushik A."/>
        </authorList>
    </citation>
    <scope>NUCLEOTIDE SEQUENCE</scope>
    <source>
        <strain evidence="1">AG1-1C</strain>
    </source>
</reference>
<dbReference type="AlphaFoldDB" id="A0A8H3CB40"/>
<evidence type="ECO:0000313" key="1">
    <source>
        <dbReference type="EMBL" id="CAE6475701.1"/>
    </source>
</evidence>
<organism evidence="1 2">
    <name type="scientific">Rhizoctonia solani</name>
    <dbReference type="NCBI Taxonomy" id="456999"/>
    <lineage>
        <taxon>Eukaryota</taxon>
        <taxon>Fungi</taxon>
        <taxon>Dikarya</taxon>
        <taxon>Basidiomycota</taxon>
        <taxon>Agaricomycotina</taxon>
        <taxon>Agaricomycetes</taxon>
        <taxon>Cantharellales</taxon>
        <taxon>Ceratobasidiaceae</taxon>
        <taxon>Rhizoctonia</taxon>
    </lineage>
</organism>
<sequence>MAIVSYNSVQSVPASESATVINGASSGATDSGLILPQPALMPDSGNKFTWSNRGKCQAVIAAPSVINTNTSPS</sequence>
<evidence type="ECO:0000313" key="2">
    <source>
        <dbReference type="Proteomes" id="UP000663846"/>
    </source>
</evidence>